<reference evidence="1 2" key="1">
    <citation type="submission" date="2024-03" db="EMBL/GenBank/DDBJ databases">
        <authorList>
            <person name="Martinez-Hernandez J."/>
        </authorList>
    </citation>
    <scope>NUCLEOTIDE SEQUENCE [LARGE SCALE GENOMIC DNA]</scope>
</reference>
<dbReference type="PANTHER" id="PTHR46932:SF12">
    <property type="entry name" value="HEAVY METAL-ASSOCIATED ISOPRENYLATED PLANT PROTEIN 47"/>
    <property type="match status" value="1"/>
</dbReference>
<keyword evidence="2" id="KW-1185">Reference proteome</keyword>
<proteinExistence type="predicted"/>
<dbReference type="Gene3D" id="3.30.70.100">
    <property type="match status" value="1"/>
</dbReference>
<protein>
    <submittedName>
        <fullName evidence="1">Uncharacterized protein</fullName>
    </submittedName>
</protein>
<gene>
    <name evidence="1" type="ORF">LLUT_LOCUS8617</name>
</gene>
<accession>A0AAV1WFC1</accession>
<name>A0AAV1WFC1_LUPLU</name>
<organism evidence="1 2">
    <name type="scientific">Lupinus luteus</name>
    <name type="common">European yellow lupine</name>
    <dbReference type="NCBI Taxonomy" id="3873"/>
    <lineage>
        <taxon>Eukaryota</taxon>
        <taxon>Viridiplantae</taxon>
        <taxon>Streptophyta</taxon>
        <taxon>Embryophyta</taxon>
        <taxon>Tracheophyta</taxon>
        <taxon>Spermatophyta</taxon>
        <taxon>Magnoliopsida</taxon>
        <taxon>eudicotyledons</taxon>
        <taxon>Gunneridae</taxon>
        <taxon>Pentapetalae</taxon>
        <taxon>rosids</taxon>
        <taxon>fabids</taxon>
        <taxon>Fabales</taxon>
        <taxon>Fabaceae</taxon>
        <taxon>Papilionoideae</taxon>
        <taxon>50 kb inversion clade</taxon>
        <taxon>genistoids sensu lato</taxon>
        <taxon>core genistoids</taxon>
        <taxon>Genisteae</taxon>
        <taxon>Lupinus</taxon>
    </lineage>
</organism>
<comment type="caution">
    <text evidence="1">The sequence shown here is derived from an EMBL/GenBank/DDBJ whole genome shotgun (WGS) entry which is preliminary data.</text>
</comment>
<dbReference type="AlphaFoldDB" id="A0AAV1WFC1"/>
<evidence type="ECO:0000313" key="1">
    <source>
        <dbReference type="EMBL" id="CAL0307557.1"/>
    </source>
</evidence>
<dbReference type="EMBL" id="CAXHTB010000006">
    <property type="protein sequence ID" value="CAL0307557.1"/>
    <property type="molecule type" value="Genomic_DNA"/>
</dbReference>
<dbReference type="PANTHER" id="PTHR46932">
    <property type="entry name" value="HEAVY METAL-ASSOCIATED ISOPRENYLATED PLANT PROTEIN 47"/>
    <property type="match status" value="1"/>
</dbReference>
<dbReference type="InterPro" id="IPR042885">
    <property type="entry name" value="HIPP47/16"/>
</dbReference>
<sequence length="137" mass="15359">MKKIVIQVHMEREKCRSKAMQIAAAFQDEYVGVSSVSLEGERRNQVVVTGNGIDSVCLTSKLRKKFPYATLISVEDVIVNPTSNEGEHNNSGGGGQISETENVLVPYCNNHWNYPPQYPMYQVVYDSYPTHNGCFIL</sequence>
<dbReference type="Proteomes" id="UP001497480">
    <property type="component" value="Unassembled WGS sequence"/>
</dbReference>
<evidence type="ECO:0000313" key="2">
    <source>
        <dbReference type="Proteomes" id="UP001497480"/>
    </source>
</evidence>